<keyword evidence="3 4" id="KW-0067">ATP-binding</keyword>
<evidence type="ECO:0000313" key="6">
    <source>
        <dbReference type="EMBL" id="QNN60614.1"/>
    </source>
</evidence>
<feature type="binding site" evidence="4">
    <location>
        <position position="52"/>
    </location>
    <ligand>
        <name>substrate</name>
    </ligand>
</feature>
<dbReference type="PANTHER" id="PTHR23407:SF1">
    <property type="entry name" value="5-FORMYLTETRAHYDROFOLATE CYCLO-LIGASE"/>
    <property type="match status" value="1"/>
</dbReference>
<dbReference type="GO" id="GO:0035999">
    <property type="term" value="P:tetrahydrofolate interconversion"/>
    <property type="evidence" value="ECO:0007669"/>
    <property type="project" value="TreeGrafter"/>
</dbReference>
<dbReference type="PIRSF" id="PIRSF006806">
    <property type="entry name" value="FTHF_cligase"/>
    <property type="match status" value="1"/>
</dbReference>
<keyword evidence="2 4" id="KW-0547">Nucleotide-binding</keyword>
<comment type="cofactor">
    <cofactor evidence="5">
        <name>Mg(2+)</name>
        <dbReference type="ChEBI" id="CHEBI:18420"/>
    </cofactor>
</comment>
<dbReference type="GO" id="GO:0046872">
    <property type="term" value="F:metal ion binding"/>
    <property type="evidence" value="ECO:0007669"/>
    <property type="project" value="UniProtKB-KW"/>
</dbReference>
<dbReference type="EC" id="6.3.3.2" evidence="5"/>
<evidence type="ECO:0000256" key="1">
    <source>
        <dbReference type="ARBA" id="ARBA00010638"/>
    </source>
</evidence>
<accession>A0A7G9RYD9</accession>
<keyword evidence="5" id="KW-0479">Metal-binding</keyword>
<sequence>MHKKDIAKEMLRKRSNLSSEEALRYQSVIYETCLGVLKTARHVGIYVSFNDEVDTHHLIQTLLDSKIRVSVPKIEGSVMNFYEIESLTQLEPGHFGVHEPITRALTNPDCIDFMIVPLLAFNRSGYRVGYGKGYYDTYLKDINPYKIGIAYDFQEVAIEFQEGHDIALDAIVTNEGIIHVKK</sequence>
<proteinExistence type="inferred from homology"/>
<dbReference type="Proteomes" id="UP000515928">
    <property type="component" value="Chromosome"/>
</dbReference>
<comment type="catalytic activity">
    <reaction evidence="5">
        <text>(6S)-5-formyl-5,6,7,8-tetrahydrofolate + ATP = (6R)-5,10-methenyltetrahydrofolate + ADP + phosphate</text>
        <dbReference type="Rhea" id="RHEA:10488"/>
        <dbReference type="ChEBI" id="CHEBI:30616"/>
        <dbReference type="ChEBI" id="CHEBI:43474"/>
        <dbReference type="ChEBI" id="CHEBI:57455"/>
        <dbReference type="ChEBI" id="CHEBI:57457"/>
        <dbReference type="ChEBI" id="CHEBI:456216"/>
        <dbReference type="EC" id="6.3.3.2"/>
    </reaction>
</comment>
<comment type="similarity">
    <text evidence="1 5">Belongs to the 5-formyltetrahydrofolate cyclo-ligase family.</text>
</comment>
<keyword evidence="5" id="KW-0460">Magnesium</keyword>
<evidence type="ECO:0000256" key="5">
    <source>
        <dbReference type="RuleBase" id="RU361279"/>
    </source>
</evidence>
<reference evidence="6 7" key="1">
    <citation type="submission" date="2020-08" db="EMBL/GenBank/DDBJ databases">
        <title>Genome sequence of Erysipelothrix inopinata DSM 15511T.</title>
        <authorList>
            <person name="Hyun D.-W."/>
            <person name="Bae J.-W."/>
        </authorList>
    </citation>
    <scope>NUCLEOTIDE SEQUENCE [LARGE SCALE GENOMIC DNA]</scope>
    <source>
        <strain evidence="6 7">DSM 15511</strain>
    </source>
</reference>
<dbReference type="InterPro" id="IPR037171">
    <property type="entry name" value="NagB/RpiA_transferase-like"/>
</dbReference>
<organism evidence="6 7">
    <name type="scientific">Erysipelothrix inopinata</name>
    <dbReference type="NCBI Taxonomy" id="225084"/>
    <lineage>
        <taxon>Bacteria</taxon>
        <taxon>Bacillati</taxon>
        <taxon>Bacillota</taxon>
        <taxon>Erysipelotrichia</taxon>
        <taxon>Erysipelotrichales</taxon>
        <taxon>Erysipelotrichaceae</taxon>
        <taxon>Erysipelothrix</taxon>
    </lineage>
</organism>
<dbReference type="Gene3D" id="3.40.50.10420">
    <property type="entry name" value="NagB/RpiA/CoA transferase-like"/>
    <property type="match status" value="1"/>
</dbReference>
<dbReference type="AlphaFoldDB" id="A0A7G9RYD9"/>
<keyword evidence="7" id="KW-1185">Reference proteome</keyword>
<evidence type="ECO:0000256" key="2">
    <source>
        <dbReference type="ARBA" id="ARBA00022741"/>
    </source>
</evidence>
<dbReference type="GO" id="GO:0005524">
    <property type="term" value="F:ATP binding"/>
    <property type="evidence" value="ECO:0007669"/>
    <property type="project" value="UniProtKB-KW"/>
</dbReference>
<dbReference type="InterPro" id="IPR024185">
    <property type="entry name" value="FTHF_cligase-like_sf"/>
</dbReference>
<dbReference type="RefSeq" id="WP_187533738.1">
    <property type="nucleotide sequence ID" value="NZ_CBCSHU010000005.1"/>
</dbReference>
<dbReference type="EMBL" id="CP060715">
    <property type="protein sequence ID" value="QNN60614.1"/>
    <property type="molecule type" value="Genomic_DNA"/>
</dbReference>
<evidence type="ECO:0000256" key="4">
    <source>
        <dbReference type="PIRSR" id="PIRSR006806-1"/>
    </source>
</evidence>
<dbReference type="Pfam" id="PF01812">
    <property type="entry name" value="5-FTHF_cyc-lig"/>
    <property type="match status" value="1"/>
</dbReference>
<feature type="binding site" evidence="4">
    <location>
        <begin position="127"/>
        <end position="135"/>
    </location>
    <ligand>
        <name>ATP</name>
        <dbReference type="ChEBI" id="CHEBI:30616"/>
    </ligand>
</feature>
<dbReference type="PANTHER" id="PTHR23407">
    <property type="entry name" value="ATPASE INHIBITOR/5-FORMYLTETRAHYDROFOLATE CYCLO-LIGASE"/>
    <property type="match status" value="1"/>
</dbReference>
<dbReference type="NCBIfam" id="TIGR02727">
    <property type="entry name" value="MTHFS_bact"/>
    <property type="match status" value="1"/>
</dbReference>
<dbReference type="GO" id="GO:0009396">
    <property type="term" value="P:folic acid-containing compound biosynthetic process"/>
    <property type="evidence" value="ECO:0007669"/>
    <property type="project" value="TreeGrafter"/>
</dbReference>
<evidence type="ECO:0000256" key="3">
    <source>
        <dbReference type="ARBA" id="ARBA00022840"/>
    </source>
</evidence>
<gene>
    <name evidence="6" type="ORF">H9L01_09625</name>
</gene>
<feature type="binding site" evidence="4">
    <location>
        <position position="47"/>
    </location>
    <ligand>
        <name>substrate</name>
    </ligand>
</feature>
<dbReference type="InterPro" id="IPR002698">
    <property type="entry name" value="FTHF_cligase"/>
</dbReference>
<dbReference type="KEGG" id="eio:H9L01_09625"/>
<keyword evidence="6" id="KW-0436">Ligase</keyword>
<dbReference type="GO" id="GO:0030272">
    <property type="term" value="F:5-formyltetrahydrofolate cyclo-ligase activity"/>
    <property type="evidence" value="ECO:0007669"/>
    <property type="project" value="UniProtKB-EC"/>
</dbReference>
<evidence type="ECO:0000313" key="7">
    <source>
        <dbReference type="Proteomes" id="UP000515928"/>
    </source>
</evidence>
<dbReference type="SUPFAM" id="SSF100950">
    <property type="entry name" value="NagB/RpiA/CoA transferase-like"/>
    <property type="match status" value="1"/>
</dbReference>
<protein>
    <recommendedName>
        <fullName evidence="5">5-formyltetrahydrofolate cyclo-ligase</fullName>
        <ecNumber evidence="5">6.3.3.2</ecNumber>
    </recommendedName>
</protein>
<name>A0A7G9RYD9_9FIRM</name>